<dbReference type="EMBL" id="LMVM01000002">
    <property type="protein sequence ID" value="PAV05757.1"/>
    <property type="molecule type" value="Genomic_DNA"/>
</dbReference>
<comment type="caution">
    <text evidence="1">The sequence shown here is derived from an EMBL/GenBank/DDBJ whole genome shotgun (WGS) entry which is preliminary data.</text>
</comment>
<dbReference type="Proteomes" id="UP000217784">
    <property type="component" value="Unassembled WGS sequence"/>
</dbReference>
<accession>A0A2A2H8P6</accession>
<evidence type="ECO:0008006" key="3">
    <source>
        <dbReference type="Google" id="ProtNLM"/>
    </source>
</evidence>
<evidence type="ECO:0000313" key="1">
    <source>
        <dbReference type="EMBL" id="PAV05757.1"/>
    </source>
</evidence>
<gene>
    <name evidence="1" type="ORF">ASJ80_08470</name>
</gene>
<name>A0A2A2H8P6_METBR</name>
<evidence type="ECO:0000313" key="2">
    <source>
        <dbReference type="Proteomes" id="UP000217784"/>
    </source>
</evidence>
<dbReference type="RefSeq" id="WP_069583103.1">
    <property type="nucleotide sequence ID" value="NZ_LMVM01000002.1"/>
</dbReference>
<dbReference type="AlphaFoldDB" id="A0A2A2H8P6"/>
<sequence length="367" mass="40332">MVIYEPTITVQDVESTVTLGGGMAGVVVIIGAFPYVDSTIKSYTSSRKALEELKGGVTTIPEGALGYHALEYLFRRDGNSLGIEELLVVNITSEVEEVLNYTLTADKLADALDLIKDEQFDILFVADVLDAALLANIKELRDDMYAAQLPWGLISAVTVETESDVTAINTLFKTGGAYKLITTPKQLEGDAEPLNRVNTAAWDVAYTAGQLVNASETGKIIPGVIGQGTKESLPDIYDTILENGLHSQKIINRRLGQVITNNIMTPTGRDMAIERVKDYIVGDLALRDIFGDPNINATYDFIRSMFEVRKQKYTDLRLISDMKYEITACDTKCVKAELELFIPDVITEIRLFVKVTPTSVEVSSQEA</sequence>
<organism evidence="1 2">
    <name type="scientific">Methanobacterium bryantii</name>
    <dbReference type="NCBI Taxonomy" id="2161"/>
    <lineage>
        <taxon>Archaea</taxon>
        <taxon>Methanobacteriati</taxon>
        <taxon>Methanobacteriota</taxon>
        <taxon>Methanomada group</taxon>
        <taxon>Methanobacteria</taxon>
        <taxon>Methanobacteriales</taxon>
        <taxon>Methanobacteriaceae</taxon>
        <taxon>Methanobacterium</taxon>
    </lineage>
</organism>
<protein>
    <recommendedName>
        <fullName evidence="3">Phage tail sheath protein</fullName>
    </recommendedName>
</protein>
<reference evidence="1 2" key="1">
    <citation type="journal article" date="2017" name="BMC Genomics">
        <title>Genomic analysis of methanogenic archaea reveals a shift towards energy conservation.</title>
        <authorList>
            <person name="Gilmore S.P."/>
            <person name="Henske J.K."/>
            <person name="Sexton J.A."/>
            <person name="Solomon K.V."/>
            <person name="Seppala S."/>
            <person name="Yoo J.I."/>
            <person name="Huyett L.M."/>
            <person name="Pressman A."/>
            <person name="Cogan J.Z."/>
            <person name="Kivenson V."/>
            <person name="Peng X."/>
            <person name="Tan Y."/>
            <person name="Valentine D.L."/>
            <person name="O'Malley M.A."/>
        </authorList>
    </citation>
    <scope>NUCLEOTIDE SEQUENCE [LARGE SCALE GENOMIC DNA]</scope>
    <source>
        <strain evidence="1 2">M.o.H.</strain>
    </source>
</reference>
<keyword evidence="2" id="KW-1185">Reference proteome</keyword>
<dbReference type="OrthoDB" id="83617at2157"/>
<proteinExistence type="predicted"/>